<dbReference type="AlphaFoldDB" id="A0A3R7M929"/>
<dbReference type="STRING" id="6689.A0A3R7M929"/>
<dbReference type="GO" id="GO:0006624">
    <property type="term" value="P:vacuolar protein processing"/>
    <property type="evidence" value="ECO:0007669"/>
    <property type="project" value="TreeGrafter"/>
</dbReference>
<feature type="region of interest" description="Disordered" evidence="8">
    <location>
        <begin position="154"/>
        <end position="173"/>
    </location>
</feature>
<evidence type="ECO:0000256" key="6">
    <source>
        <dbReference type="ARBA" id="ARBA00022989"/>
    </source>
</evidence>
<evidence type="ECO:0000256" key="5">
    <source>
        <dbReference type="ARBA" id="ARBA00022824"/>
    </source>
</evidence>
<dbReference type="EMBL" id="QCYY01001787">
    <property type="protein sequence ID" value="ROT75315.1"/>
    <property type="molecule type" value="Genomic_DNA"/>
</dbReference>
<accession>A0A3R7M929</accession>
<comment type="similarity">
    <text evidence="2">Belongs to the TMEM208 family.</text>
</comment>
<reference evidence="10 11" key="2">
    <citation type="submission" date="2019-01" db="EMBL/GenBank/DDBJ databases">
        <title>The decoding of complex shrimp genome reveals the adaptation for benthos swimmer, frequently molting mechanism and breeding impact on genome.</title>
        <authorList>
            <person name="Sun Y."/>
            <person name="Gao Y."/>
            <person name="Yu Y."/>
        </authorList>
    </citation>
    <scope>NUCLEOTIDE SEQUENCE [LARGE SCALE GENOMIC DNA]</scope>
    <source>
        <tissue evidence="10">Muscle</tissue>
    </source>
</reference>
<dbReference type="Pfam" id="PF05620">
    <property type="entry name" value="TMEM208_SND2"/>
    <property type="match status" value="1"/>
</dbReference>
<evidence type="ECO:0000256" key="4">
    <source>
        <dbReference type="ARBA" id="ARBA00022692"/>
    </source>
</evidence>
<evidence type="ECO:0000256" key="2">
    <source>
        <dbReference type="ARBA" id="ARBA00009950"/>
    </source>
</evidence>
<keyword evidence="4 9" id="KW-0812">Transmembrane</keyword>
<evidence type="ECO:0000256" key="1">
    <source>
        <dbReference type="ARBA" id="ARBA00004477"/>
    </source>
</evidence>
<dbReference type="InterPro" id="IPR008506">
    <property type="entry name" value="SND2/TMEM208"/>
</dbReference>
<evidence type="ECO:0000256" key="3">
    <source>
        <dbReference type="ARBA" id="ARBA00015033"/>
    </source>
</evidence>
<comment type="caution">
    <text evidence="10">The sequence shown here is derived from an EMBL/GenBank/DDBJ whole genome shotgun (WGS) entry which is preliminary data.</text>
</comment>
<feature type="transmembrane region" description="Helical" evidence="9">
    <location>
        <begin position="105"/>
        <end position="128"/>
    </location>
</feature>
<reference evidence="10 11" key="1">
    <citation type="submission" date="2018-04" db="EMBL/GenBank/DDBJ databases">
        <authorList>
            <person name="Zhang X."/>
            <person name="Yuan J."/>
            <person name="Li F."/>
            <person name="Xiang J."/>
        </authorList>
    </citation>
    <scope>NUCLEOTIDE SEQUENCE [LARGE SCALE GENOMIC DNA]</scope>
    <source>
        <tissue evidence="10">Muscle</tissue>
    </source>
</reference>
<evidence type="ECO:0000256" key="7">
    <source>
        <dbReference type="ARBA" id="ARBA00023136"/>
    </source>
</evidence>
<dbReference type="Proteomes" id="UP000283509">
    <property type="component" value="Unassembled WGS sequence"/>
</dbReference>
<feature type="compositionally biased region" description="Basic residues" evidence="8">
    <location>
        <begin position="162"/>
        <end position="173"/>
    </location>
</feature>
<keyword evidence="5" id="KW-0256">Endoplasmic reticulum</keyword>
<sequence length="173" mass="19729">MVVQRGKQGTKGQKQIIQENTDTLNFYRNMILGTAGIYFGIGMLFFSEFPTFDLILLGVAGVVFTGSYRFMASMAFVKKDQSGTILDEGCDLNIEGGIAEHVKDLIILTSGVCLLSTISPYFWLLWLLAPCRGMQMLWTNILGPWFFQPAPEEPQDKNLEKKQRRLERKMKYR</sequence>
<dbReference type="GO" id="GO:0005789">
    <property type="term" value="C:endoplasmic reticulum membrane"/>
    <property type="evidence" value="ECO:0007669"/>
    <property type="project" value="UniProtKB-SubCell"/>
</dbReference>
<dbReference type="OrthoDB" id="10012212at2759"/>
<feature type="transmembrane region" description="Helical" evidence="9">
    <location>
        <begin position="54"/>
        <end position="77"/>
    </location>
</feature>
<organism evidence="10 11">
    <name type="scientific">Penaeus vannamei</name>
    <name type="common">Whiteleg shrimp</name>
    <name type="synonym">Litopenaeus vannamei</name>
    <dbReference type="NCBI Taxonomy" id="6689"/>
    <lineage>
        <taxon>Eukaryota</taxon>
        <taxon>Metazoa</taxon>
        <taxon>Ecdysozoa</taxon>
        <taxon>Arthropoda</taxon>
        <taxon>Crustacea</taxon>
        <taxon>Multicrustacea</taxon>
        <taxon>Malacostraca</taxon>
        <taxon>Eumalacostraca</taxon>
        <taxon>Eucarida</taxon>
        <taxon>Decapoda</taxon>
        <taxon>Dendrobranchiata</taxon>
        <taxon>Penaeoidea</taxon>
        <taxon>Penaeidae</taxon>
        <taxon>Penaeus</taxon>
    </lineage>
</organism>
<feature type="transmembrane region" description="Helical" evidence="9">
    <location>
        <begin position="26"/>
        <end position="47"/>
    </location>
</feature>
<keyword evidence="11" id="KW-1185">Reference proteome</keyword>
<evidence type="ECO:0000313" key="11">
    <source>
        <dbReference type="Proteomes" id="UP000283509"/>
    </source>
</evidence>
<protein>
    <recommendedName>
        <fullName evidence="3">Transmembrane protein 208</fullName>
    </recommendedName>
</protein>
<comment type="subcellular location">
    <subcellularLocation>
        <location evidence="1">Endoplasmic reticulum membrane</location>
        <topology evidence="1">Multi-pass membrane protein</topology>
    </subcellularLocation>
</comment>
<evidence type="ECO:0000313" key="10">
    <source>
        <dbReference type="EMBL" id="ROT75315.1"/>
    </source>
</evidence>
<dbReference type="GO" id="GO:0005773">
    <property type="term" value="C:vacuole"/>
    <property type="evidence" value="ECO:0007669"/>
    <property type="project" value="GOC"/>
</dbReference>
<gene>
    <name evidence="10" type="ORF">C7M84_006146</name>
</gene>
<keyword evidence="7 9" id="KW-0472">Membrane</keyword>
<keyword evidence="6 9" id="KW-1133">Transmembrane helix</keyword>
<evidence type="ECO:0000256" key="8">
    <source>
        <dbReference type="SAM" id="MobiDB-lite"/>
    </source>
</evidence>
<proteinExistence type="inferred from homology"/>
<name>A0A3R7M929_PENVA</name>
<dbReference type="PANTHER" id="PTHR13505:SF7">
    <property type="entry name" value="TRANSMEMBRANE PROTEIN 208"/>
    <property type="match status" value="1"/>
</dbReference>
<evidence type="ECO:0000256" key="9">
    <source>
        <dbReference type="SAM" id="Phobius"/>
    </source>
</evidence>
<dbReference type="PANTHER" id="PTHR13505">
    <property type="entry name" value="TRANSMEMBRANE PROTEIN 208"/>
    <property type="match status" value="1"/>
</dbReference>